<feature type="compositionally biased region" description="Polar residues" evidence="1">
    <location>
        <begin position="11"/>
        <end position="21"/>
    </location>
</feature>
<protein>
    <submittedName>
        <fullName evidence="3">Uncharacterized protein</fullName>
    </submittedName>
</protein>
<evidence type="ECO:0000313" key="4">
    <source>
        <dbReference type="Proteomes" id="UP001283361"/>
    </source>
</evidence>
<feature type="transmembrane region" description="Helical" evidence="2">
    <location>
        <begin position="53"/>
        <end position="77"/>
    </location>
</feature>
<keyword evidence="2" id="KW-1133">Transmembrane helix</keyword>
<accession>A0AAE0XXK3</accession>
<feature type="compositionally biased region" description="Basic and acidic residues" evidence="1">
    <location>
        <begin position="35"/>
        <end position="44"/>
    </location>
</feature>
<gene>
    <name evidence="3" type="ORF">RRG08_041955</name>
</gene>
<evidence type="ECO:0000313" key="3">
    <source>
        <dbReference type="EMBL" id="KAK3722352.1"/>
    </source>
</evidence>
<keyword evidence="2" id="KW-0472">Membrane</keyword>
<sequence>MLPDKLGLPTDYTTSTSSSLVPNFKSDIESGPVDVRPEQGQGRDVDEESLSDVVAALVSAILALTFLLLLFCIIQIIKKRRRQLQGLRLNQPVIQTISPGAFTASPAAYSQHIPTASGISWERVDTQQRNEAIPDLQNYHRLSLSNPPLDSQEFYVSSSSRSSPHIQLFQGSSDIQFSEVLEVSTSLTSNDTVQSDELHPSSQDLFQLSAAPNSLSCLQMVQVDAVLHHTPPEVLGASGQCSSHPSCSGNPFSSRTPPLLRSYDHQYELAHGHKNPHLAEDVINRESNETFRPLRTIGHQYKLSQ</sequence>
<name>A0AAE0XXK3_9GAST</name>
<reference evidence="3" key="1">
    <citation type="journal article" date="2023" name="G3 (Bethesda)">
        <title>A reference genome for the long-term kleptoplast-retaining sea slug Elysia crispata morphotype clarki.</title>
        <authorList>
            <person name="Eastman K.E."/>
            <person name="Pendleton A.L."/>
            <person name="Shaikh M.A."/>
            <person name="Suttiyut T."/>
            <person name="Ogas R."/>
            <person name="Tomko P."/>
            <person name="Gavelis G."/>
            <person name="Widhalm J.R."/>
            <person name="Wisecaver J.H."/>
        </authorList>
    </citation>
    <scope>NUCLEOTIDE SEQUENCE</scope>
    <source>
        <strain evidence="3">ECLA1</strain>
    </source>
</reference>
<keyword evidence="4" id="KW-1185">Reference proteome</keyword>
<organism evidence="3 4">
    <name type="scientific">Elysia crispata</name>
    <name type="common">lettuce slug</name>
    <dbReference type="NCBI Taxonomy" id="231223"/>
    <lineage>
        <taxon>Eukaryota</taxon>
        <taxon>Metazoa</taxon>
        <taxon>Spiralia</taxon>
        <taxon>Lophotrochozoa</taxon>
        <taxon>Mollusca</taxon>
        <taxon>Gastropoda</taxon>
        <taxon>Heterobranchia</taxon>
        <taxon>Euthyneura</taxon>
        <taxon>Panpulmonata</taxon>
        <taxon>Sacoglossa</taxon>
        <taxon>Placobranchoidea</taxon>
        <taxon>Plakobranchidae</taxon>
        <taxon>Elysia</taxon>
    </lineage>
</organism>
<comment type="caution">
    <text evidence="3">The sequence shown here is derived from an EMBL/GenBank/DDBJ whole genome shotgun (WGS) entry which is preliminary data.</text>
</comment>
<evidence type="ECO:0000256" key="2">
    <source>
        <dbReference type="SAM" id="Phobius"/>
    </source>
</evidence>
<evidence type="ECO:0000256" key="1">
    <source>
        <dbReference type="SAM" id="MobiDB-lite"/>
    </source>
</evidence>
<dbReference type="AlphaFoldDB" id="A0AAE0XXK3"/>
<dbReference type="EMBL" id="JAWDGP010007375">
    <property type="protein sequence ID" value="KAK3722352.1"/>
    <property type="molecule type" value="Genomic_DNA"/>
</dbReference>
<feature type="region of interest" description="Disordered" evidence="1">
    <location>
        <begin position="1"/>
        <end position="46"/>
    </location>
</feature>
<keyword evidence="2" id="KW-0812">Transmembrane</keyword>
<proteinExistence type="predicted"/>
<dbReference type="Proteomes" id="UP001283361">
    <property type="component" value="Unassembled WGS sequence"/>
</dbReference>